<dbReference type="PANTHER" id="PTHR38454">
    <property type="entry name" value="INTEGRAL MEMBRANE PROTEIN-RELATED"/>
    <property type="match status" value="1"/>
</dbReference>
<dbReference type="PANTHER" id="PTHR38454:SF1">
    <property type="entry name" value="INTEGRAL MEMBRANE PROTEIN"/>
    <property type="match status" value="1"/>
</dbReference>
<feature type="transmembrane region" description="Helical" evidence="1">
    <location>
        <begin position="301"/>
        <end position="320"/>
    </location>
</feature>
<evidence type="ECO:0000256" key="1">
    <source>
        <dbReference type="SAM" id="Phobius"/>
    </source>
</evidence>
<feature type="transmembrane region" description="Helical" evidence="1">
    <location>
        <begin position="98"/>
        <end position="119"/>
    </location>
</feature>
<dbReference type="InterPro" id="IPR018580">
    <property type="entry name" value="Uncharacterised_YfhO"/>
</dbReference>
<feature type="transmembrane region" description="Helical" evidence="1">
    <location>
        <begin position="367"/>
        <end position="385"/>
    </location>
</feature>
<feature type="transmembrane region" description="Helical" evidence="1">
    <location>
        <begin position="392"/>
        <end position="409"/>
    </location>
</feature>
<feature type="transmembrane region" description="Helical" evidence="1">
    <location>
        <begin position="224"/>
        <end position="244"/>
    </location>
</feature>
<dbReference type="STRING" id="1817863.A2Y62_01125"/>
<gene>
    <name evidence="2" type="ORF">A2Y62_01125</name>
</gene>
<organism evidence="2 3">
    <name type="scientific">Candidatus Fischerbacteria bacterium RBG_13_37_8</name>
    <dbReference type="NCBI Taxonomy" id="1817863"/>
    <lineage>
        <taxon>Bacteria</taxon>
        <taxon>Candidatus Fischeribacteriota</taxon>
    </lineage>
</organism>
<dbReference type="Pfam" id="PF09586">
    <property type="entry name" value="YfhO"/>
    <property type="match status" value="2"/>
</dbReference>
<dbReference type="EMBL" id="MFGW01000019">
    <property type="protein sequence ID" value="OGF68124.1"/>
    <property type="molecule type" value="Genomic_DNA"/>
</dbReference>
<evidence type="ECO:0000313" key="3">
    <source>
        <dbReference type="Proteomes" id="UP000178943"/>
    </source>
</evidence>
<feature type="transmembrane region" description="Helical" evidence="1">
    <location>
        <begin position="696"/>
        <end position="715"/>
    </location>
</feature>
<evidence type="ECO:0008006" key="4">
    <source>
        <dbReference type="Google" id="ProtNLM"/>
    </source>
</evidence>
<keyword evidence="1" id="KW-0472">Membrane</keyword>
<comment type="caution">
    <text evidence="2">The sequence shown here is derived from an EMBL/GenBank/DDBJ whole genome shotgun (WGS) entry which is preliminary data.</text>
</comment>
<reference evidence="2 3" key="1">
    <citation type="journal article" date="2016" name="Nat. Commun.">
        <title>Thousands of microbial genomes shed light on interconnected biogeochemical processes in an aquifer system.</title>
        <authorList>
            <person name="Anantharaman K."/>
            <person name="Brown C.T."/>
            <person name="Hug L.A."/>
            <person name="Sharon I."/>
            <person name="Castelle C.J."/>
            <person name="Probst A.J."/>
            <person name="Thomas B.C."/>
            <person name="Singh A."/>
            <person name="Wilkins M.J."/>
            <person name="Karaoz U."/>
            <person name="Brodie E.L."/>
            <person name="Williams K.H."/>
            <person name="Hubbard S.S."/>
            <person name="Banfield J.F."/>
        </authorList>
    </citation>
    <scope>NUCLEOTIDE SEQUENCE [LARGE SCALE GENOMIC DNA]</scope>
</reference>
<proteinExistence type="predicted"/>
<protein>
    <recommendedName>
        <fullName evidence="4">Membrane protein 6-pyruvoyl-tetrahydropterin synthase-related domain-containing protein</fullName>
    </recommendedName>
</protein>
<name>A0A1F5VXF2_9BACT</name>
<sequence>MLKKEIIIGLLILLGITLIYDLRITFNQGLVITDDGFISDLMNDRYPARVTLSRELKQGNFPLWTPLIYTGFPIQENPEAGITYPINLLLFGLFPPALAFNLSLLIKFFLAGAFLFLYLRLINVNLWASIFGAIAFSWCGFFVAHLKHLNTHDAGIWIPLILIFLEKYHQVHKIHWLALASLILGVQFLAGHPQISYYTMLFAIAFFLWQELPQNKRLTGITKLAGILALFLILGVGIGMLQLFPTFELTQFSERGGGVSYQFATQYPYYLPDLLTFIYPYINGDPGNATYKVHGVFWEDYGYVGLLPLFFAFYAMFATFRKNRHTRFFTIAFIICLILMLGDQAILYKILFHIVPGMNYFRFSTRFILFVDLSLAILAAIGLANMLKNKTYLVYLLIIALATGDLFYMQKRQNPVVSRDKWETLPRTAEIIQQDKSLFRILSIGGIETHSATYTLASGWQGDLTPYIQQREMLQPSLNMMFNISSADGYMNLAPKHVIDMWGNEKQLGYVHQTARLSPDGQALQTTWAFSNIINAFNIKYLISPWTIVNPDLQLIASPLGFLVYLNSKALPRSYLVRGAVHLPDNEAAQALISGQIILPDTVIITDEEVSPQEKLPIYYNPGTVNILSYTADKIILEANASRDCWLVLSDTYYPRWRATIDDRETTIHRANICARAIRLPAGSHKVIFSYHPSTFYVGLIITLLSLAATLLLVIRGTRDWGLGTGD</sequence>
<evidence type="ECO:0000313" key="2">
    <source>
        <dbReference type="EMBL" id="OGF68124.1"/>
    </source>
</evidence>
<keyword evidence="1" id="KW-1133">Transmembrane helix</keyword>
<feature type="transmembrane region" description="Helical" evidence="1">
    <location>
        <begin position="327"/>
        <end position="347"/>
    </location>
</feature>
<accession>A0A1F5VXF2</accession>
<feature type="transmembrane region" description="Helical" evidence="1">
    <location>
        <begin position="174"/>
        <end position="190"/>
    </location>
</feature>
<feature type="transmembrane region" description="Helical" evidence="1">
    <location>
        <begin position="7"/>
        <end position="26"/>
    </location>
</feature>
<dbReference type="AlphaFoldDB" id="A0A1F5VXF2"/>
<keyword evidence="1" id="KW-0812">Transmembrane</keyword>
<feature type="transmembrane region" description="Helical" evidence="1">
    <location>
        <begin position="126"/>
        <end position="143"/>
    </location>
</feature>
<dbReference type="Proteomes" id="UP000178943">
    <property type="component" value="Unassembled WGS sequence"/>
</dbReference>